<keyword evidence="9" id="KW-0833">Ubl conjugation pathway</keyword>
<keyword evidence="7" id="KW-0479">Metal-binding</keyword>
<comment type="catalytic activity">
    <reaction evidence="16">
        <text>[E2 ubiquitin-conjugating enzyme]-S-ubiquitinyl-L-cysteine + [acceptor protein]-L-cysteine = [E2 ubiquitin-conjugating enzyme]-L-cysteine + [acceptor protein]-S-ubiquitinyl-L-cysteine.</text>
        <dbReference type="EC" id="2.3.2.36"/>
    </reaction>
</comment>
<evidence type="ECO:0000256" key="6">
    <source>
        <dbReference type="ARBA" id="ARBA00022692"/>
    </source>
</evidence>
<dbReference type="EMBL" id="LDAU01000109">
    <property type="protein sequence ID" value="KRX05312.1"/>
    <property type="molecule type" value="Genomic_DNA"/>
</dbReference>
<evidence type="ECO:0000256" key="17">
    <source>
        <dbReference type="ARBA" id="ARBA00034523"/>
    </source>
</evidence>
<evidence type="ECO:0000256" key="15">
    <source>
        <dbReference type="ARBA" id="ARBA00032511"/>
    </source>
</evidence>
<evidence type="ECO:0000256" key="4">
    <source>
        <dbReference type="ARBA" id="ARBA00022448"/>
    </source>
</evidence>
<keyword evidence="8" id="KW-0863">Zinc-finger</keyword>
<keyword evidence="4" id="KW-0813">Transport</keyword>
<evidence type="ECO:0000256" key="8">
    <source>
        <dbReference type="ARBA" id="ARBA00022771"/>
    </source>
</evidence>
<keyword evidence="13" id="KW-0472">Membrane</keyword>
<dbReference type="AlphaFoldDB" id="A0A0V0QTH6"/>
<evidence type="ECO:0000256" key="13">
    <source>
        <dbReference type="ARBA" id="ARBA00023136"/>
    </source>
</evidence>
<evidence type="ECO:0000259" key="18">
    <source>
        <dbReference type="Pfam" id="PF04757"/>
    </source>
</evidence>
<dbReference type="GO" id="GO:0016558">
    <property type="term" value="P:protein import into peroxisome matrix"/>
    <property type="evidence" value="ECO:0007669"/>
    <property type="project" value="InterPro"/>
</dbReference>
<evidence type="ECO:0000256" key="7">
    <source>
        <dbReference type="ARBA" id="ARBA00022723"/>
    </source>
</evidence>
<name>A0A0V0QTH6_PSEPJ</name>
<dbReference type="OrthoDB" id="1701437at2759"/>
<feature type="domain" description="Pex N-terminal" evidence="18">
    <location>
        <begin position="18"/>
        <end position="147"/>
    </location>
</feature>
<keyword evidence="20" id="KW-1185">Reference proteome</keyword>
<dbReference type="EC" id="2.3.2.36" evidence="17"/>
<dbReference type="InParanoid" id="A0A0V0QTH6"/>
<dbReference type="InterPro" id="IPR025654">
    <property type="entry name" value="PEX2/10"/>
</dbReference>
<evidence type="ECO:0000313" key="20">
    <source>
        <dbReference type="Proteomes" id="UP000054937"/>
    </source>
</evidence>
<evidence type="ECO:0000256" key="12">
    <source>
        <dbReference type="ARBA" id="ARBA00022989"/>
    </source>
</evidence>
<organism evidence="19 20">
    <name type="scientific">Pseudocohnilembus persalinus</name>
    <name type="common">Ciliate</name>
    <dbReference type="NCBI Taxonomy" id="266149"/>
    <lineage>
        <taxon>Eukaryota</taxon>
        <taxon>Sar</taxon>
        <taxon>Alveolata</taxon>
        <taxon>Ciliophora</taxon>
        <taxon>Intramacronucleata</taxon>
        <taxon>Oligohymenophorea</taxon>
        <taxon>Scuticociliatia</taxon>
        <taxon>Philasterida</taxon>
        <taxon>Pseudocohnilembidae</taxon>
        <taxon>Pseudocohnilembus</taxon>
    </lineage>
</organism>
<dbReference type="GO" id="GO:0008270">
    <property type="term" value="F:zinc ion binding"/>
    <property type="evidence" value="ECO:0007669"/>
    <property type="project" value="UniProtKB-KW"/>
</dbReference>
<proteinExistence type="inferred from homology"/>
<evidence type="ECO:0000256" key="10">
    <source>
        <dbReference type="ARBA" id="ARBA00022833"/>
    </source>
</evidence>
<dbReference type="InterPro" id="IPR006845">
    <property type="entry name" value="Pex_N"/>
</dbReference>
<comment type="similarity">
    <text evidence="3">Belongs to the pex2/pex10/pex12 family.</text>
</comment>
<protein>
    <recommendedName>
        <fullName evidence="17">RING-type E3 ubiquitin transferase (cysteine targeting)</fullName>
        <ecNumber evidence="17">2.3.2.36</ecNumber>
    </recommendedName>
    <alternativeName>
        <fullName evidence="15">Peroxin-2</fullName>
    </alternativeName>
</protein>
<comment type="pathway">
    <text evidence="2">Protein modification; protein ubiquitination.</text>
</comment>
<evidence type="ECO:0000256" key="3">
    <source>
        <dbReference type="ARBA" id="ARBA00008704"/>
    </source>
</evidence>
<keyword evidence="6" id="KW-0812">Transmembrane</keyword>
<sequence>MKNFKVERIAQLEAENIDNECRNVLLQKLTDCFEFFNAQKLSKFEPELNFIVNFLFFRFTIAQNKNVPGNKLQNLRFQDIIFKGQGISQRKIVMFFLVQVLGKYLAQKFRQQMLYQNNEDIEGDSEGQISLKQRIKQNLLQILNIGEKVK</sequence>
<dbReference type="GO" id="GO:0061630">
    <property type="term" value="F:ubiquitin protein ligase activity"/>
    <property type="evidence" value="ECO:0007669"/>
    <property type="project" value="UniProtKB-EC"/>
</dbReference>
<reference evidence="19 20" key="1">
    <citation type="journal article" date="2015" name="Sci. Rep.">
        <title>Genome of the facultative scuticociliatosis pathogen Pseudocohnilembus persalinus provides insight into its virulence through horizontal gene transfer.</title>
        <authorList>
            <person name="Xiong J."/>
            <person name="Wang G."/>
            <person name="Cheng J."/>
            <person name="Tian M."/>
            <person name="Pan X."/>
            <person name="Warren A."/>
            <person name="Jiang C."/>
            <person name="Yuan D."/>
            <person name="Miao W."/>
        </authorList>
    </citation>
    <scope>NUCLEOTIDE SEQUENCE [LARGE SCALE GENOMIC DNA]</scope>
    <source>
        <strain evidence="19">36N120E</strain>
    </source>
</reference>
<evidence type="ECO:0000313" key="19">
    <source>
        <dbReference type="EMBL" id="KRX05312.1"/>
    </source>
</evidence>
<evidence type="ECO:0000256" key="16">
    <source>
        <dbReference type="ARBA" id="ARBA00034438"/>
    </source>
</evidence>
<dbReference type="PANTHER" id="PTHR48178:SF1">
    <property type="entry name" value="PEROXISOME BIOGENESIS FACTOR 2"/>
    <property type="match status" value="1"/>
</dbReference>
<evidence type="ECO:0000256" key="11">
    <source>
        <dbReference type="ARBA" id="ARBA00022927"/>
    </source>
</evidence>
<comment type="caution">
    <text evidence="19">The sequence shown here is derived from an EMBL/GenBank/DDBJ whole genome shotgun (WGS) entry which is preliminary data.</text>
</comment>
<evidence type="ECO:0000256" key="14">
    <source>
        <dbReference type="ARBA" id="ARBA00023140"/>
    </source>
</evidence>
<keyword evidence="5" id="KW-0808">Transferase</keyword>
<dbReference type="Pfam" id="PF04757">
    <property type="entry name" value="Pex2_Pex12"/>
    <property type="match status" value="1"/>
</dbReference>
<keyword evidence="14" id="KW-0576">Peroxisome</keyword>
<dbReference type="GO" id="GO:0005778">
    <property type="term" value="C:peroxisomal membrane"/>
    <property type="evidence" value="ECO:0007669"/>
    <property type="project" value="UniProtKB-SubCell"/>
</dbReference>
<dbReference type="Proteomes" id="UP000054937">
    <property type="component" value="Unassembled WGS sequence"/>
</dbReference>
<dbReference type="PANTHER" id="PTHR48178">
    <property type="entry name" value="PEROXISOME BIOGENESIS FACTOR 2"/>
    <property type="match status" value="1"/>
</dbReference>
<evidence type="ECO:0000256" key="1">
    <source>
        <dbReference type="ARBA" id="ARBA00004585"/>
    </source>
</evidence>
<evidence type="ECO:0000256" key="5">
    <source>
        <dbReference type="ARBA" id="ARBA00022679"/>
    </source>
</evidence>
<comment type="subcellular location">
    <subcellularLocation>
        <location evidence="1">Peroxisome membrane</location>
        <topology evidence="1">Multi-pass membrane protein</topology>
    </subcellularLocation>
</comment>
<keyword evidence="10" id="KW-0862">Zinc</keyword>
<gene>
    <name evidence="19" type="ORF">PPERSA_00613</name>
</gene>
<keyword evidence="11" id="KW-0653">Protein transport</keyword>
<accession>A0A0V0QTH6</accession>
<evidence type="ECO:0000256" key="9">
    <source>
        <dbReference type="ARBA" id="ARBA00022786"/>
    </source>
</evidence>
<keyword evidence="12" id="KW-1133">Transmembrane helix</keyword>
<evidence type="ECO:0000256" key="2">
    <source>
        <dbReference type="ARBA" id="ARBA00004906"/>
    </source>
</evidence>